<dbReference type="AlphaFoldDB" id="A0A212L7C9"/>
<evidence type="ECO:0008006" key="3">
    <source>
        <dbReference type="Google" id="ProtNLM"/>
    </source>
</evidence>
<dbReference type="RefSeq" id="WP_288199481.1">
    <property type="nucleotide sequence ID" value="NZ_LT608334.1"/>
</dbReference>
<evidence type="ECO:0000313" key="2">
    <source>
        <dbReference type="EMBL" id="SCM73415.1"/>
    </source>
</evidence>
<dbReference type="EMBL" id="FMJD01000003">
    <property type="protein sequence ID" value="SCM73415.1"/>
    <property type="molecule type" value="Genomic_DNA"/>
</dbReference>
<sequence>MSTKSEREAARARALASLAAISDEEDAALTRAAEADPDNPPLTDADWAEMRPAEAVIPDIVRRARGQRGPGRKPAKVQVALRLEADVVDAWRKTGSGWQTRMGEALKRAIGR</sequence>
<gene>
    <name evidence="2" type="ORF">KL86PLE_110058</name>
</gene>
<proteinExistence type="predicted"/>
<organism evidence="2">
    <name type="scientific">uncultured Pleomorphomonas sp</name>
    <dbReference type="NCBI Taxonomy" id="442121"/>
    <lineage>
        <taxon>Bacteria</taxon>
        <taxon>Pseudomonadati</taxon>
        <taxon>Pseudomonadota</taxon>
        <taxon>Alphaproteobacteria</taxon>
        <taxon>Hyphomicrobiales</taxon>
        <taxon>Pleomorphomonadaceae</taxon>
        <taxon>Pleomorphomonas</taxon>
        <taxon>environmental samples</taxon>
    </lineage>
</organism>
<name>A0A212L7C9_9HYPH</name>
<reference evidence="2" key="1">
    <citation type="submission" date="2016-08" db="EMBL/GenBank/DDBJ databases">
        <authorList>
            <person name="Seilhamer J.J."/>
        </authorList>
    </citation>
    <scope>NUCLEOTIDE SEQUENCE</scope>
    <source>
        <strain evidence="2">86</strain>
    </source>
</reference>
<dbReference type="InterPro" id="IPR025528">
    <property type="entry name" value="BrnA_antitoxin"/>
</dbReference>
<accession>A0A212L7C9</accession>
<evidence type="ECO:0000256" key="1">
    <source>
        <dbReference type="SAM" id="MobiDB-lite"/>
    </source>
</evidence>
<dbReference type="Pfam" id="PF14384">
    <property type="entry name" value="BrnA_antitoxin"/>
    <property type="match status" value="1"/>
</dbReference>
<protein>
    <recommendedName>
        <fullName evidence="3">BrnA antitoxin family protein</fullName>
    </recommendedName>
</protein>
<feature type="region of interest" description="Disordered" evidence="1">
    <location>
        <begin position="31"/>
        <end position="50"/>
    </location>
</feature>